<reference evidence="1" key="1">
    <citation type="journal article" date="2013" name="Nature">
        <title>The genomes of four tapeworm species reveal adaptations to parasitism.</title>
        <authorList>
            <person name="Tsai I.J."/>
            <person name="Zarowiecki M."/>
            <person name="Holroyd N."/>
            <person name="Garciarrubio A."/>
            <person name="Sanchez-Flores A."/>
            <person name="Brooks K.L."/>
            <person name="Tracey A."/>
            <person name="Bobes R.J."/>
            <person name="Fragoso G."/>
            <person name="Sciutto E."/>
            <person name="Aslett M."/>
            <person name="Beasley H."/>
            <person name="Bennett H.M."/>
            <person name="Cai J."/>
            <person name="Camicia F."/>
            <person name="Clark R."/>
            <person name="Cucher M."/>
            <person name="De Silva N."/>
            <person name="Day T.A."/>
            <person name="Deplazes P."/>
            <person name="Estrada K."/>
            <person name="Fernandez C."/>
            <person name="Holland P.W."/>
            <person name="Hou J."/>
            <person name="Hu S."/>
            <person name="Huckvale T."/>
            <person name="Hung S.S."/>
            <person name="Kamenetzky L."/>
            <person name="Keane J.A."/>
            <person name="Kiss F."/>
            <person name="Koziol U."/>
            <person name="Lambert O."/>
            <person name="Liu K."/>
            <person name="Luo X."/>
            <person name="Luo Y."/>
            <person name="Macchiaroli N."/>
            <person name="Nichol S."/>
            <person name="Paps J."/>
            <person name="Parkinson J."/>
            <person name="Pouchkina-Stantcheva N."/>
            <person name="Riddiford N."/>
            <person name="Rosenzvit M."/>
            <person name="Salinas G."/>
            <person name="Wasmuth J.D."/>
            <person name="Zamanian M."/>
            <person name="Zheng Y."/>
            <person name="Cai X."/>
            <person name="Soberon X."/>
            <person name="Olson P.D."/>
            <person name="Laclette J.P."/>
            <person name="Brehm K."/>
            <person name="Berriman M."/>
            <person name="Garciarrubio A."/>
            <person name="Bobes R.J."/>
            <person name="Fragoso G."/>
            <person name="Sanchez-Flores A."/>
            <person name="Estrada K."/>
            <person name="Cevallos M.A."/>
            <person name="Morett E."/>
            <person name="Gonzalez V."/>
            <person name="Portillo T."/>
            <person name="Ochoa-Leyva A."/>
            <person name="Jose M.V."/>
            <person name="Sciutto E."/>
            <person name="Landa A."/>
            <person name="Jimenez L."/>
            <person name="Valdes V."/>
            <person name="Carrero J.C."/>
            <person name="Larralde C."/>
            <person name="Morales-Montor J."/>
            <person name="Limon-Lason J."/>
            <person name="Soberon X."/>
            <person name="Laclette J.P."/>
        </authorList>
    </citation>
    <scope>NUCLEOTIDE SEQUENCE [LARGE SCALE GENOMIC DNA]</scope>
</reference>
<organism evidence="1 2">
    <name type="scientific">Echinococcus multilocularis</name>
    <name type="common">Fox tapeworm</name>
    <dbReference type="NCBI Taxonomy" id="6211"/>
    <lineage>
        <taxon>Eukaryota</taxon>
        <taxon>Metazoa</taxon>
        <taxon>Spiralia</taxon>
        <taxon>Lophotrochozoa</taxon>
        <taxon>Platyhelminthes</taxon>
        <taxon>Cestoda</taxon>
        <taxon>Eucestoda</taxon>
        <taxon>Cyclophyllidea</taxon>
        <taxon>Taeniidae</taxon>
        <taxon>Echinococcus</taxon>
    </lineage>
</organism>
<gene>
    <name evidence="1" type="ORF">EmuJ_000987100</name>
</gene>
<dbReference type="AlphaFoldDB" id="A0A068YBJ5"/>
<protein>
    <submittedName>
        <fullName evidence="1">Uncharacterized protein</fullName>
    </submittedName>
</protein>
<name>A0A068YBJ5_ECHMU</name>
<accession>A0A068YBJ5</accession>
<evidence type="ECO:0000313" key="1">
    <source>
        <dbReference type="EMBL" id="CDS42166.1"/>
    </source>
</evidence>
<proteinExistence type="predicted"/>
<dbReference type="Proteomes" id="UP000017246">
    <property type="component" value="Unassembled WGS sequence"/>
</dbReference>
<keyword evidence="2" id="KW-1185">Reference proteome</keyword>
<sequence length="70" mass="7541">MDIIASQEHNLLSGRPRLHLQIALPSGPSTGAACVAFYATSSKWGPTVRMANKRGRAYELNLVTEEQAAS</sequence>
<evidence type="ECO:0000313" key="2">
    <source>
        <dbReference type="Proteomes" id="UP000017246"/>
    </source>
</evidence>
<dbReference type="EMBL" id="LN902842">
    <property type="protein sequence ID" value="CDS42166.1"/>
    <property type="molecule type" value="Genomic_DNA"/>
</dbReference>
<reference evidence="1" key="2">
    <citation type="submission" date="2015-11" db="EMBL/GenBank/DDBJ databases">
        <authorList>
            <person name="Zhang Y."/>
            <person name="Guo Z."/>
        </authorList>
    </citation>
    <scope>NUCLEOTIDE SEQUENCE</scope>
</reference>